<comment type="caution">
    <text evidence="2">The sequence shown here is derived from an EMBL/GenBank/DDBJ whole genome shotgun (WGS) entry which is preliminary data.</text>
</comment>
<feature type="transmembrane region" description="Helical" evidence="1">
    <location>
        <begin position="12"/>
        <end position="35"/>
    </location>
</feature>
<accession>A0ABD2QAG4</accession>
<keyword evidence="1" id="KW-0812">Transmembrane</keyword>
<dbReference type="PROSITE" id="PS51257">
    <property type="entry name" value="PROKAR_LIPOPROTEIN"/>
    <property type="match status" value="1"/>
</dbReference>
<proteinExistence type="predicted"/>
<keyword evidence="3" id="KW-1185">Reference proteome</keyword>
<sequence length="184" mass="20583">MQEAERRVTMGATHLTLGLILFILGCVVFGIAGLLPMLANLGYASAGMTMISGISCMLIAKMDKRRGVIFVSILCFISTCLYISALALFLVPSNNRYINNNFENAWLCFMVLGLLFVAVEWLVTLLDIFRCTCCKSKRRKQDRTVVVTRNVQVSLTIAQTNQDQPTLFTNLCENNHYSQVIELV</sequence>
<protein>
    <submittedName>
        <fullName evidence="2">Uncharacterized protein</fullName>
    </submittedName>
</protein>
<name>A0ABD2QAG4_9PLAT</name>
<gene>
    <name evidence="2" type="ORF">Ciccas_004793</name>
</gene>
<feature type="transmembrane region" description="Helical" evidence="1">
    <location>
        <begin position="104"/>
        <end position="129"/>
    </location>
</feature>
<evidence type="ECO:0000313" key="2">
    <source>
        <dbReference type="EMBL" id="KAL3316554.1"/>
    </source>
</evidence>
<keyword evidence="1" id="KW-1133">Transmembrane helix</keyword>
<evidence type="ECO:0000256" key="1">
    <source>
        <dbReference type="SAM" id="Phobius"/>
    </source>
</evidence>
<evidence type="ECO:0000313" key="3">
    <source>
        <dbReference type="Proteomes" id="UP001626550"/>
    </source>
</evidence>
<dbReference type="EMBL" id="JBJKFK010000520">
    <property type="protein sequence ID" value="KAL3316554.1"/>
    <property type="molecule type" value="Genomic_DNA"/>
</dbReference>
<reference evidence="2 3" key="1">
    <citation type="submission" date="2024-11" db="EMBL/GenBank/DDBJ databases">
        <title>Adaptive evolution of stress response genes in parasites aligns with host niche diversity.</title>
        <authorList>
            <person name="Hahn C."/>
            <person name="Resl P."/>
        </authorList>
    </citation>
    <scope>NUCLEOTIDE SEQUENCE [LARGE SCALE GENOMIC DNA]</scope>
    <source>
        <strain evidence="2">EGGRZ-B1_66</strain>
        <tissue evidence="2">Body</tissue>
    </source>
</reference>
<feature type="transmembrane region" description="Helical" evidence="1">
    <location>
        <begin position="67"/>
        <end position="92"/>
    </location>
</feature>
<organism evidence="2 3">
    <name type="scientific">Cichlidogyrus casuarinus</name>
    <dbReference type="NCBI Taxonomy" id="1844966"/>
    <lineage>
        <taxon>Eukaryota</taxon>
        <taxon>Metazoa</taxon>
        <taxon>Spiralia</taxon>
        <taxon>Lophotrochozoa</taxon>
        <taxon>Platyhelminthes</taxon>
        <taxon>Monogenea</taxon>
        <taxon>Monopisthocotylea</taxon>
        <taxon>Dactylogyridea</taxon>
        <taxon>Ancyrocephalidae</taxon>
        <taxon>Cichlidogyrus</taxon>
    </lineage>
</organism>
<dbReference type="AlphaFoldDB" id="A0ABD2QAG4"/>
<keyword evidence="1" id="KW-0472">Membrane</keyword>
<dbReference type="Proteomes" id="UP001626550">
    <property type="component" value="Unassembled WGS sequence"/>
</dbReference>
<feature type="transmembrane region" description="Helical" evidence="1">
    <location>
        <begin position="41"/>
        <end position="60"/>
    </location>
</feature>